<feature type="compositionally biased region" description="Pro residues" evidence="1">
    <location>
        <begin position="36"/>
        <end position="49"/>
    </location>
</feature>
<evidence type="ECO:0000313" key="4">
    <source>
        <dbReference type="Proteomes" id="UP000660611"/>
    </source>
</evidence>
<keyword evidence="2" id="KW-1133">Transmembrane helix</keyword>
<evidence type="ECO:0000256" key="2">
    <source>
        <dbReference type="SAM" id="Phobius"/>
    </source>
</evidence>
<sequence>MTDDKPATADPVTADVEAAEETTATAGTPQAATPEPATPEPTTPTPATPTPATAEAVTPETADDSVKTVAKPRRNVKQRTEPVTVVQQESSTDEGGGRDVWRRLGAVAVVLVASFAVVVLWARPAHEPAPPTAQQRSAAPPAVTVLNPTDIAYLQLMISLDTSAAQLFELIIASGDPALTPVAKAAADGHKTELAALRKALTDGGAVEDSSIHAGHDLPGMVVDADMAAIRALPAAQQPAKAAEVLREHLTGTTALCGSEAKNGADPATKATAEQVLEAHSKLLAQM</sequence>
<gene>
    <name evidence="3" type="ORF">Dsi01nite_000870</name>
</gene>
<dbReference type="Proteomes" id="UP000660611">
    <property type="component" value="Unassembled WGS sequence"/>
</dbReference>
<keyword evidence="2" id="KW-0812">Transmembrane</keyword>
<accession>A0A919PC56</accession>
<reference evidence="3" key="1">
    <citation type="submission" date="2021-01" db="EMBL/GenBank/DDBJ databases">
        <title>Whole genome shotgun sequence of Dactylosporangium siamense NBRC 106093.</title>
        <authorList>
            <person name="Komaki H."/>
            <person name="Tamura T."/>
        </authorList>
    </citation>
    <scope>NUCLEOTIDE SEQUENCE</scope>
    <source>
        <strain evidence="3">NBRC 106093</strain>
    </source>
</reference>
<keyword evidence="4" id="KW-1185">Reference proteome</keyword>
<dbReference type="InterPro" id="IPR012347">
    <property type="entry name" value="Ferritin-like"/>
</dbReference>
<organism evidence="3 4">
    <name type="scientific">Dactylosporangium siamense</name>
    <dbReference type="NCBI Taxonomy" id="685454"/>
    <lineage>
        <taxon>Bacteria</taxon>
        <taxon>Bacillati</taxon>
        <taxon>Actinomycetota</taxon>
        <taxon>Actinomycetes</taxon>
        <taxon>Micromonosporales</taxon>
        <taxon>Micromonosporaceae</taxon>
        <taxon>Dactylosporangium</taxon>
    </lineage>
</organism>
<evidence type="ECO:0008006" key="5">
    <source>
        <dbReference type="Google" id="ProtNLM"/>
    </source>
</evidence>
<feature type="compositionally biased region" description="Low complexity" evidence="1">
    <location>
        <begin position="50"/>
        <end position="60"/>
    </location>
</feature>
<feature type="region of interest" description="Disordered" evidence="1">
    <location>
        <begin position="1"/>
        <end position="97"/>
    </location>
</feature>
<comment type="caution">
    <text evidence="3">The sequence shown here is derived from an EMBL/GenBank/DDBJ whole genome shotgun (WGS) entry which is preliminary data.</text>
</comment>
<evidence type="ECO:0000256" key="1">
    <source>
        <dbReference type="SAM" id="MobiDB-lite"/>
    </source>
</evidence>
<evidence type="ECO:0000313" key="3">
    <source>
        <dbReference type="EMBL" id="GIG42046.1"/>
    </source>
</evidence>
<keyword evidence="2" id="KW-0472">Membrane</keyword>
<name>A0A919PC56_9ACTN</name>
<feature type="transmembrane region" description="Helical" evidence="2">
    <location>
        <begin position="104"/>
        <end position="122"/>
    </location>
</feature>
<protein>
    <recommendedName>
        <fullName evidence="5">DUF305 domain-containing protein</fullName>
    </recommendedName>
</protein>
<dbReference type="Gene3D" id="1.20.1260.10">
    <property type="match status" value="1"/>
</dbReference>
<proteinExistence type="predicted"/>
<feature type="compositionally biased region" description="Low complexity" evidence="1">
    <location>
        <begin position="8"/>
        <end position="35"/>
    </location>
</feature>
<dbReference type="EMBL" id="BONQ01000003">
    <property type="protein sequence ID" value="GIG42046.1"/>
    <property type="molecule type" value="Genomic_DNA"/>
</dbReference>
<dbReference type="AlphaFoldDB" id="A0A919PC56"/>